<dbReference type="Proteomes" id="UP000217257">
    <property type="component" value="Chromosome"/>
</dbReference>
<dbReference type="PANTHER" id="PTHR43861">
    <property type="entry name" value="TRANS-ACONITATE 2-METHYLTRANSFERASE-RELATED"/>
    <property type="match status" value="1"/>
</dbReference>
<dbReference type="GO" id="GO:0008168">
    <property type="term" value="F:methyltransferase activity"/>
    <property type="evidence" value="ECO:0007669"/>
    <property type="project" value="UniProtKB-KW"/>
</dbReference>
<accession>A0A250JIW4</accession>
<protein>
    <recommendedName>
        <fullName evidence="3">Methyltransferase domain-containing protein</fullName>
    </recommendedName>
</protein>
<dbReference type="InterPro" id="IPR029063">
    <property type="entry name" value="SAM-dependent_MTases_sf"/>
</dbReference>
<dbReference type="GO" id="GO:0032259">
    <property type="term" value="P:methylation"/>
    <property type="evidence" value="ECO:0007669"/>
    <property type="project" value="UniProtKB-KW"/>
</dbReference>
<evidence type="ECO:0000256" key="2">
    <source>
        <dbReference type="ARBA" id="ARBA00022679"/>
    </source>
</evidence>
<evidence type="ECO:0000313" key="5">
    <source>
        <dbReference type="Proteomes" id="UP000217257"/>
    </source>
</evidence>
<dbReference type="InterPro" id="IPR041698">
    <property type="entry name" value="Methyltransf_25"/>
</dbReference>
<dbReference type="SUPFAM" id="SSF53335">
    <property type="entry name" value="S-adenosyl-L-methionine-dependent methyltransferases"/>
    <property type="match status" value="1"/>
</dbReference>
<dbReference type="AlphaFoldDB" id="A0A250JIW4"/>
<gene>
    <name evidence="4" type="ORF">CYFUS_008555</name>
</gene>
<name>A0A250JIW4_9BACT</name>
<evidence type="ECO:0000256" key="1">
    <source>
        <dbReference type="ARBA" id="ARBA00022603"/>
    </source>
</evidence>
<dbReference type="PANTHER" id="PTHR43861:SF1">
    <property type="entry name" value="TRANS-ACONITATE 2-METHYLTRANSFERASE"/>
    <property type="match status" value="1"/>
</dbReference>
<sequence>MAEQYDTVGNKYEQFKDTAPLPIPERHTFLKLVGDLHGQRTLDLACGAGYYTRLLKQQGAENVIGVDVSPEMVAIARQREQEHRQGIQYHVANAVQLSHLGDFHLVTAIYLLNYASTRDELLGMCRGACSNLVEGGRFIAFTIDPDFVLEKGHWGKYGFEVLGERLEGERHVARARFHTDPPADIEYFRWSTSTYEWAMTQAGFRQLEWRHFEIPPEAVEKFGAEFWREYRENPLLVALTGRR</sequence>
<dbReference type="RefSeq" id="WP_095990541.1">
    <property type="nucleotide sequence ID" value="NZ_CP022098.1"/>
</dbReference>
<dbReference type="CDD" id="cd02440">
    <property type="entry name" value="AdoMet_MTases"/>
    <property type="match status" value="1"/>
</dbReference>
<evidence type="ECO:0000313" key="4">
    <source>
        <dbReference type="EMBL" id="ATB43076.1"/>
    </source>
</evidence>
<keyword evidence="2" id="KW-0808">Transferase</keyword>
<proteinExistence type="predicted"/>
<feature type="domain" description="Methyltransferase" evidence="3">
    <location>
        <begin position="42"/>
        <end position="136"/>
    </location>
</feature>
<keyword evidence="1" id="KW-0489">Methyltransferase</keyword>
<dbReference type="EMBL" id="CP022098">
    <property type="protein sequence ID" value="ATB43076.1"/>
    <property type="molecule type" value="Genomic_DNA"/>
</dbReference>
<organism evidence="4 5">
    <name type="scientific">Cystobacter fuscus</name>
    <dbReference type="NCBI Taxonomy" id="43"/>
    <lineage>
        <taxon>Bacteria</taxon>
        <taxon>Pseudomonadati</taxon>
        <taxon>Myxococcota</taxon>
        <taxon>Myxococcia</taxon>
        <taxon>Myxococcales</taxon>
        <taxon>Cystobacterineae</taxon>
        <taxon>Archangiaceae</taxon>
        <taxon>Cystobacter</taxon>
    </lineage>
</organism>
<dbReference type="Pfam" id="PF13649">
    <property type="entry name" value="Methyltransf_25"/>
    <property type="match status" value="1"/>
</dbReference>
<dbReference type="KEGG" id="cfus:CYFUS_008555"/>
<reference evidence="4 5" key="1">
    <citation type="submission" date="2017-06" db="EMBL/GenBank/DDBJ databases">
        <title>Sequencing and comparative analysis of myxobacterial genomes.</title>
        <authorList>
            <person name="Rupp O."/>
            <person name="Goesmann A."/>
            <person name="Sogaard-Andersen L."/>
        </authorList>
    </citation>
    <scope>NUCLEOTIDE SEQUENCE [LARGE SCALE GENOMIC DNA]</scope>
    <source>
        <strain evidence="4 5">DSM 52655</strain>
    </source>
</reference>
<evidence type="ECO:0000259" key="3">
    <source>
        <dbReference type="Pfam" id="PF13649"/>
    </source>
</evidence>
<dbReference type="Gene3D" id="3.40.50.150">
    <property type="entry name" value="Vaccinia Virus protein VP39"/>
    <property type="match status" value="1"/>
</dbReference>